<name>A0AAD9ITL0_RIDPI</name>
<sequence length="71" mass="7896">MDVWVFGGPFPGKRILAQLREARLIQAPDDVAPLPQPPPRATGARRPTAWTIDLNDLQLAKVRLSERPADK</sequence>
<dbReference type="Proteomes" id="UP001209878">
    <property type="component" value="Unassembled WGS sequence"/>
</dbReference>
<comment type="caution">
    <text evidence="1">The sequence shown here is derived from an EMBL/GenBank/DDBJ whole genome shotgun (WGS) entry which is preliminary data.</text>
</comment>
<keyword evidence="2" id="KW-1185">Reference proteome</keyword>
<proteinExistence type="predicted"/>
<reference evidence="1" key="1">
    <citation type="journal article" date="2023" name="Mol. Biol. Evol.">
        <title>Third-Generation Sequencing Reveals the Adaptive Role of the Epigenome in Three Deep-Sea Polychaetes.</title>
        <authorList>
            <person name="Perez M."/>
            <person name="Aroh O."/>
            <person name="Sun Y."/>
            <person name="Lan Y."/>
            <person name="Juniper S.K."/>
            <person name="Young C.R."/>
            <person name="Angers B."/>
            <person name="Qian P.Y."/>
        </authorList>
    </citation>
    <scope>NUCLEOTIDE SEQUENCE</scope>
    <source>
        <strain evidence="1">R07B-5</strain>
    </source>
</reference>
<organism evidence="1 2">
    <name type="scientific">Ridgeia piscesae</name>
    <name type="common">Tubeworm</name>
    <dbReference type="NCBI Taxonomy" id="27915"/>
    <lineage>
        <taxon>Eukaryota</taxon>
        <taxon>Metazoa</taxon>
        <taxon>Spiralia</taxon>
        <taxon>Lophotrochozoa</taxon>
        <taxon>Annelida</taxon>
        <taxon>Polychaeta</taxon>
        <taxon>Sedentaria</taxon>
        <taxon>Canalipalpata</taxon>
        <taxon>Sabellida</taxon>
        <taxon>Siboglinidae</taxon>
        <taxon>Ridgeia</taxon>
    </lineage>
</organism>
<accession>A0AAD9ITL0</accession>
<dbReference type="AlphaFoldDB" id="A0AAD9ITL0"/>
<dbReference type="EMBL" id="JAODUO010005812">
    <property type="protein sequence ID" value="KAK2140361.1"/>
    <property type="molecule type" value="Genomic_DNA"/>
</dbReference>
<evidence type="ECO:0000313" key="2">
    <source>
        <dbReference type="Proteomes" id="UP001209878"/>
    </source>
</evidence>
<evidence type="ECO:0000313" key="1">
    <source>
        <dbReference type="EMBL" id="KAK2140361.1"/>
    </source>
</evidence>
<gene>
    <name evidence="1" type="ORF">NP493_5817g00000</name>
</gene>
<protein>
    <submittedName>
        <fullName evidence="1">Uncharacterized protein</fullName>
    </submittedName>
</protein>